<dbReference type="Pfam" id="PF00873">
    <property type="entry name" value="ACR_tran"/>
    <property type="match status" value="1"/>
</dbReference>
<feature type="transmembrane region" description="Helical" evidence="9">
    <location>
        <begin position="973"/>
        <end position="994"/>
    </location>
</feature>
<dbReference type="GO" id="GO:0009636">
    <property type="term" value="P:response to toxic substance"/>
    <property type="evidence" value="ECO:0007669"/>
    <property type="project" value="UniProtKB-ARBA"/>
</dbReference>
<dbReference type="NCBIfam" id="NF000282">
    <property type="entry name" value="RND_permease_1"/>
    <property type="match status" value="1"/>
</dbReference>
<feature type="transmembrane region" description="Helical" evidence="9">
    <location>
        <begin position="929"/>
        <end position="952"/>
    </location>
</feature>
<keyword evidence="5" id="KW-0997">Cell inner membrane</keyword>
<reference evidence="10 11" key="1">
    <citation type="submission" date="2016-10" db="EMBL/GenBank/DDBJ databases">
        <authorList>
            <person name="de Groot N.N."/>
        </authorList>
    </citation>
    <scope>NUCLEOTIDE SEQUENCE [LARGE SCALE GENOMIC DNA]</scope>
    <source>
        <strain evidence="10 11">DSM 15269</strain>
    </source>
</reference>
<evidence type="ECO:0000256" key="6">
    <source>
        <dbReference type="ARBA" id="ARBA00022692"/>
    </source>
</evidence>
<dbReference type="AlphaFoldDB" id="A0A1G9ZMC2"/>
<keyword evidence="6 9" id="KW-0812">Transmembrane</keyword>
<evidence type="ECO:0000256" key="1">
    <source>
        <dbReference type="ARBA" id="ARBA00004429"/>
    </source>
</evidence>
<feature type="transmembrane region" description="Helical" evidence="9">
    <location>
        <begin position="879"/>
        <end position="896"/>
    </location>
</feature>
<keyword evidence="7 9" id="KW-1133">Transmembrane helix</keyword>
<keyword evidence="11" id="KW-1185">Reference proteome</keyword>
<keyword evidence="8 9" id="KW-0472">Membrane</keyword>
<dbReference type="SUPFAM" id="SSF82714">
    <property type="entry name" value="Multidrug efflux transporter AcrB TolC docking domain, DN and DC subdomains"/>
    <property type="match status" value="2"/>
</dbReference>
<feature type="transmembrane region" description="Helical" evidence="9">
    <location>
        <begin position="1006"/>
        <end position="1032"/>
    </location>
</feature>
<dbReference type="FunFam" id="3.30.70.1430:FF:000001">
    <property type="entry name" value="Efflux pump membrane transporter"/>
    <property type="match status" value="1"/>
</dbReference>
<organism evidence="10 11">
    <name type="scientific">Desulfonauticus submarinus</name>
    <dbReference type="NCBI Taxonomy" id="206665"/>
    <lineage>
        <taxon>Bacteria</taxon>
        <taxon>Pseudomonadati</taxon>
        <taxon>Thermodesulfobacteriota</taxon>
        <taxon>Desulfovibrionia</taxon>
        <taxon>Desulfovibrionales</taxon>
        <taxon>Desulfonauticaceae</taxon>
        <taxon>Desulfonauticus</taxon>
    </lineage>
</organism>
<dbReference type="PRINTS" id="PR00702">
    <property type="entry name" value="ACRIFLAVINRP"/>
</dbReference>
<dbReference type="Gene3D" id="1.20.1640.10">
    <property type="entry name" value="Multidrug efflux transporter AcrB transmembrane domain"/>
    <property type="match status" value="2"/>
</dbReference>
<accession>A0A1G9ZMC2</accession>
<evidence type="ECO:0000256" key="5">
    <source>
        <dbReference type="ARBA" id="ARBA00022519"/>
    </source>
</evidence>
<evidence type="ECO:0000256" key="8">
    <source>
        <dbReference type="ARBA" id="ARBA00023136"/>
    </source>
</evidence>
<feature type="transmembrane region" description="Helical" evidence="9">
    <location>
        <begin position="544"/>
        <end position="562"/>
    </location>
</feature>
<dbReference type="InterPro" id="IPR027463">
    <property type="entry name" value="AcrB_DN_DC_subdom"/>
</dbReference>
<dbReference type="Proteomes" id="UP000199602">
    <property type="component" value="Unassembled WGS sequence"/>
</dbReference>
<proteinExistence type="inferred from homology"/>
<dbReference type="PANTHER" id="PTHR32063:SF13">
    <property type="entry name" value="MULTIDRUG EFFLUX PUMP SUBUNIT ACRB-RELATED"/>
    <property type="match status" value="1"/>
</dbReference>
<dbReference type="InterPro" id="IPR001036">
    <property type="entry name" value="Acrflvin-R"/>
</dbReference>
<feature type="transmembrane region" description="Helical" evidence="9">
    <location>
        <begin position="12"/>
        <end position="30"/>
    </location>
</feature>
<dbReference type="Gene3D" id="3.30.70.1430">
    <property type="entry name" value="Multidrug efflux transporter AcrB pore domain"/>
    <property type="match status" value="2"/>
</dbReference>
<dbReference type="InterPro" id="IPR004764">
    <property type="entry name" value="MdtF-like"/>
</dbReference>
<dbReference type="GO" id="GO:0015562">
    <property type="term" value="F:efflux transmembrane transporter activity"/>
    <property type="evidence" value="ECO:0007669"/>
    <property type="project" value="InterPro"/>
</dbReference>
<dbReference type="RefSeq" id="WP_092061678.1">
    <property type="nucleotide sequence ID" value="NZ_FNIN01000001.1"/>
</dbReference>
<dbReference type="SUPFAM" id="SSF82866">
    <property type="entry name" value="Multidrug efflux transporter AcrB transmembrane domain"/>
    <property type="match status" value="2"/>
</dbReference>
<comment type="similarity">
    <text evidence="2">Belongs to the resistance-nodulation-cell division (RND) (TC 2.A.6) family.</text>
</comment>
<dbReference type="SUPFAM" id="SSF82693">
    <property type="entry name" value="Multidrug efflux transporter AcrB pore domain, PN1, PN2, PC1 and PC2 subdomains"/>
    <property type="match status" value="3"/>
</dbReference>
<evidence type="ECO:0000256" key="9">
    <source>
        <dbReference type="SAM" id="Phobius"/>
    </source>
</evidence>
<keyword evidence="4" id="KW-1003">Cell membrane</keyword>
<feature type="transmembrane region" description="Helical" evidence="9">
    <location>
        <begin position="438"/>
        <end position="458"/>
    </location>
</feature>
<dbReference type="GO" id="GO:0042910">
    <property type="term" value="F:xenobiotic transmembrane transporter activity"/>
    <property type="evidence" value="ECO:0007669"/>
    <property type="project" value="TreeGrafter"/>
</dbReference>
<feature type="transmembrane region" description="Helical" evidence="9">
    <location>
        <begin position="369"/>
        <end position="390"/>
    </location>
</feature>
<dbReference type="Gene3D" id="3.30.70.1440">
    <property type="entry name" value="Multidrug efflux transporter AcrB pore domain"/>
    <property type="match status" value="1"/>
</dbReference>
<feature type="transmembrane region" description="Helical" evidence="9">
    <location>
        <begin position="344"/>
        <end position="362"/>
    </location>
</feature>
<keyword evidence="3" id="KW-0813">Transport</keyword>
<dbReference type="Gene3D" id="3.30.2090.10">
    <property type="entry name" value="Multidrug efflux transporter AcrB TolC docking domain, DN and DC subdomains"/>
    <property type="match status" value="2"/>
</dbReference>
<dbReference type="GO" id="GO:0005886">
    <property type="term" value="C:plasma membrane"/>
    <property type="evidence" value="ECO:0007669"/>
    <property type="project" value="UniProtKB-SubCell"/>
</dbReference>
<dbReference type="FunFam" id="1.20.1640.10:FF:000001">
    <property type="entry name" value="Efflux pump membrane transporter"/>
    <property type="match status" value="1"/>
</dbReference>
<evidence type="ECO:0000256" key="4">
    <source>
        <dbReference type="ARBA" id="ARBA00022475"/>
    </source>
</evidence>
<dbReference type="STRING" id="206665.SAMN04488516_10185"/>
<dbReference type="Gene3D" id="3.30.70.1320">
    <property type="entry name" value="Multidrug efflux transporter AcrB pore domain like"/>
    <property type="match status" value="1"/>
</dbReference>
<name>A0A1G9ZMC2_9BACT</name>
<evidence type="ECO:0000256" key="2">
    <source>
        <dbReference type="ARBA" id="ARBA00010942"/>
    </source>
</evidence>
<dbReference type="PANTHER" id="PTHR32063">
    <property type="match status" value="1"/>
</dbReference>
<protein>
    <submittedName>
        <fullName evidence="10">Hydrophobic/amphiphilic exporter-1, HAE1 family</fullName>
    </submittedName>
</protein>
<dbReference type="NCBIfam" id="TIGR00915">
    <property type="entry name" value="2A0602"/>
    <property type="match status" value="1"/>
</dbReference>
<evidence type="ECO:0000256" key="7">
    <source>
        <dbReference type="ARBA" id="ARBA00022989"/>
    </source>
</evidence>
<evidence type="ECO:0000313" key="11">
    <source>
        <dbReference type="Proteomes" id="UP000199602"/>
    </source>
</evidence>
<dbReference type="OrthoDB" id="9759330at2"/>
<comment type="subcellular location">
    <subcellularLocation>
        <location evidence="1">Cell inner membrane</location>
        <topology evidence="1">Multi-pass membrane protein</topology>
    </subcellularLocation>
</comment>
<feature type="transmembrane region" description="Helical" evidence="9">
    <location>
        <begin position="470"/>
        <end position="497"/>
    </location>
</feature>
<dbReference type="EMBL" id="FNIN01000001">
    <property type="protein sequence ID" value="SDN22275.1"/>
    <property type="molecule type" value="Genomic_DNA"/>
</dbReference>
<feature type="transmembrane region" description="Helical" evidence="9">
    <location>
        <begin position="903"/>
        <end position="923"/>
    </location>
</feature>
<sequence length="1048" mass="115894">MSRFFLKRPVFAWVIAIAIMSFGLLGIKFLPVSQYPELAPPMISVEAFYPGASAETVESTVTQIIEQKLTGLDGLWYISAKSSSSGQSRIDLTFAPGTDPDIAWSKVQNKVQLATASLPDVVQQQGVRVSKSTKNYLLILGIVSNDGKYTGNDLKDYAKSNIETILARIPGVGEVEVFGTEYAMRIWLNPDKLNKYNLTIEDIVKVLKSYNVEVSAGQLGGAPSVKGQRLNAVIIVQHYLQTPEEFYKIPIKIKQNGSSIYIKDVAKVELGTERYDILAHYNGKPSAFLAIRKQAGTNSLEVADKIKEKMEEMSKYFPQGVKVVYPYDTTPFTKVAIHEVVKTLYEAIILVFIVMFIFLGSFRATIIPTIAVPVVVLGTFGVIWVLGFSINMLTMFAMVLAIGLLVDDAIVVVENVDRIMEEQGLSPREAALKSMEEISGALIGIGLVLSAVFLPMAFFPGSTGIIYRQFSVTIAAAMLLSVIVALILTPVLCATILKPKKRGQPIYENTFFLFKPLLKIFNKGLDKGRNIYISVVGYTLEKKVRLIFIYIIIVSITGYLFLNMKTGYLPNEDQGILLVQAVLPSGSTLEQTEQVMKKITKYIDENEKNAIKSFAYAAGMSFGGQAQNVALGFISLKDWNLRQKENLSATAIAGRLMRYVSTFNEARVFAFLPPAIIELGNAAGFDFELLDYGGGGYQKLMQARNKLLYMAMKDPRLIRVRPNGMDPVAEYKIDVDWEKAGSLKLPIQSINLNIAAAFGGMYVNNFVKSGRVKKVYLQYDAPYRMLPEDLKKIYIRNIEGKMVPFSSFAKGRWIYGPQQLERYNGFPSINIWGEPAPGYSSGDAMKIMEELVSKLPKEIGYAWTGLSYQEKMATNQGPLVYAFAIFVIFLVLAALYESWPIPIAILLSMPLGVIGGIIATNWRGFDNDVYFQIGLITTLGLTTKNAILIVQFARERVDAGYELIKAVLEAAKLRLRPILMTSFAFGFGVLPLAISNGAGAGAQNAIGTVVLGGTITSTFLATLLIPLFYVLIYKLLGKYKNKIEVKKL</sequence>
<evidence type="ECO:0000313" key="10">
    <source>
        <dbReference type="EMBL" id="SDN22275.1"/>
    </source>
</evidence>
<evidence type="ECO:0000256" key="3">
    <source>
        <dbReference type="ARBA" id="ARBA00022448"/>
    </source>
</evidence>
<gene>
    <name evidence="10" type="ORF">SAMN04488516_10185</name>
</gene>